<accession>A0A343VRJ5</accession>
<feature type="transmembrane region" description="Helical" evidence="1">
    <location>
        <begin position="17"/>
        <end position="36"/>
    </location>
</feature>
<evidence type="ECO:0000259" key="2">
    <source>
        <dbReference type="Pfam" id="PF14032"/>
    </source>
</evidence>
<dbReference type="EMBL" id="MF600313">
    <property type="protein sequence ID" value="AVN58519.1"/>
    <property type="molecule type" value="Genomic_DNA"/>
</dbReference>
<name>A0A343VRJ5_9MYCO</name>
<gene>
    <name evidence="3" type="ORF">B5P44_p00224</name>
</gene>
<protein>
    <recommendedName>
        <fullName evidence="2">PknH-like extracellular domain-containing protein</fullName>
    </recommendedName>
</protein>
<dbReference type="InterPro" id="IPR026954">
    <property type="entry name" value="PknH-like_Extracell"/>
</dbReference>
<dbReference type="AlphaFoldDB" id="A0A343VRJ5"/>
<keyword evidence="1" id="KW-0472">Membrane</keyword>
<keyword evidence="1" id="KW-1133">Transmembrane helix</keyword>
<proteinExistence type="predicted"/>
<geneLocation type="plasmid" evidence="3">
    <name>pCBMA213_1</name>
</geneLocation>
<feature type="domain" description="PknH-like extracellular" evidence="2">
    <location>
        <begin position="68"/>
        <end position="245"/>
    </location>
</feature>
<dbReference type="InterPro" id="IPR038232">
    <property type="entry name" value="PknH-like_Extracell_sf"/>
</dbReference>
<evidence type="ECO:0000313" key="3">
    <source>
        <dbReference type="EMBL" id="AVN58519.1"/>
    </source>
</evidence>
<dbReference type="Pfam" id="PF14032">
    <property type="entry name" value="PknH_C"/>
    <property type="match status" value="1"/>
</dbReference>
<sequence length="251" mass="25150">MPGPAHPAPQGSSRGPIVIAAAIIGAALIVAGVLVATRDSGGPSPAVTAANSTTSTSSTPALVQVVPATLLPTTDQVRQATLIDVKYTGAVSTKVGADAATTPTQCTLANATTTQSAWATAISAAYQDFGDGPNYDKSINFGAVSVAIFDTPAAAADSLAKVSDSVHGCTGFTGPNSPNGTLAWTVGDIAAQDDRIAWTDTQGGVSTQWKCSKSYRLLANAAAYGFVCSSNPGDGPTKLTDLIAANATKHQ</sequence>
<keyword evidence="1" id="KW-0812">Transmembrane</keyword>
<reference evidence="3" key="1">
    <citation type="journal article" date="2018" name="Front. Microbiol.">
        <title>Beyond the Limits: tRNA Array Units in Mycobacterium Genomes.</title>
        <authorList>
            <person name="Morgado S.M."/>
            <person name="Vicente A.C."/>
        </authorList>
    </citation>
    <scope>NUCLEOTIDE SEQUENCE</scope>
    <source>
        <strain evidence="3">CBMA 213</strain>
        <plasmid evidence="3">pCBMA213_1</plasmid>
    </source>
</reference>
<dbReference type="Gene3D" id="3.40.1000.70">
    <property type="entry name" value="PknH-like extracellular domain"/>
    <property type="match status" value="1"/>
</dbReference>
<keyword evidence="3" id="KW-0614">Plasmid</keyword>
<evidence type="ECO:0000256" key="1">
    <source>
        <dbReference type="SAM" id="Phobius"/>
    </source>
</evidence>
<organism evidence="3">
    <name type="scientific">Mycolicibacterium sp. CBMA 213</name>
    <dbReference type="NCBI Taxonomy" id="1968788"/>
    <lineage>
        <taxon>Bacteria</taxon>
        <taxon>Bacillati</taxon>
        <taxon>Actinomycetota</taxon>
        <taxon>Actinomycetes</taxon>
        <taxon>Mycobacteriales</taxon>
        <taxon>Mycobacteriaceae</taxon>
        <taxon>Mycolicibacterium</taxon>
    </lineage>
</organism>